<dbReference type="EMBL" id="CAJZBQ010000022">
    <property type="protein sequence ID" value="CAG9319217.1"/>
    <property type="molecule type" value="Genomic_DNA"/>
</dbReference>
<evidence type="ECO:0000313" key="2">
    <source>
        <dbReference type="EMBL" id="CAG9319217.1"/>
    </source>
</evidence>
<evidence type="ECO:0000313" key="3">
    <source>
        <dbReference type="Proteomes" id="UP001162131"/>
    </source>
</evidence>
<organism evidence="2 3">
    <name type="scientific">Blepharisma stoltei</name>
    <dbReference type="NCBI Taxonomy" id="1481888"/>
    <lineage>
        <taxon>Eukaryota</taxon>
        <taxon>Sar</taxon>
        <taxon>Alveolata</taxon>
        <taxon>Ciliophora</taxon>
        <taxon>Postciliodesmatophora</taxon>
        <taxon>Heterotrichea</taxon>
        <taxon>Heterotrichida</taxon>
        <taxon>Blepharismidae</taxon>
        <taxon>Blepharisma</taxon>
    </lineage>
</organism>
<dbReference type="Proteomes" id="UP001162131">
    <property type="component" value="Unassembled WGS sequence"/>
</dbReference>
<feature type="compositionally biased region" description="Polar residues" evidence="1">
    <location>
        <begin position="128"/>
        <end position="138"/>
    </location>
</feature>
<keyword evidence="3" id="KW-1185">Reference proteome</keyword>
<accession>A0AAU9J6N9</accession>
<comment type="caution">
    <text evidence="2">The sequence shown here is derived from an EMBL/GenBank/DDBJ whole genome shotgun (WGS) entry which is preliminary data.</text>
</comment>
<protein>
    <submittedName>
        <fullName evidence="2">Uncharacterized protein</fullName>
    </submittedName>
</protein>
<reference evidence="2" key="1">
    <citation type="submission" date="2021-09" db="EMBL/GenBank/DDBJ databases">
        <authorList>
            <consortium name="AG Swart"/>
            <person name="Singh M."/>
            <person name="Singh A."/>
            <person name="Seah K."/>
            <person name="Emmerich C."/>
        </authorList>
    </citation>
    <scope>NUCLEOTIDE SEQUENCE</scope>
    <source>
        <strain evidence="2">ATCC30299</strain>
    </source>
</reference>
<gene>
    <name evidence="2" type="ORF">BSTOLATCC_MIC23426</name>
</gene>
<dbReference type="AlphaFoldDB" id="A0AAU9J6N9"/>
<sequence length="240" mass="26709">MKSEESGCCHCLKVFFGNLCKGSKKTAVAQEVNMSSINPKLEKSTFELSMGQLSVKDINESLDKNLPVIDSSPEQSIVVRNSVSYKSNIITGNSRNPLYSAAPPLSYQSPSPKPPESKEPNSEPSRSVENPNSNVFQSHDSEVSNEVLFYDKNTTGDTPMNKEQVKQNLEEAYNMIKQFTEEDEISPIAQNFLSSEEAEPDEISIPKRSDFTKVVKGINFKAILADGDIPNFLESKKRIY</sequence>
<evidence type="ECO:0000256" key="1">
    <source>
        <dbReference type="SAM" id="MobiDB-lite"/>
    </source>
</evidence>
<feature type="region of interest" description="Disordered" evidence="1">
    <location>
        <begin position="97"/>
        <end position="140"/>
    </location>
</feature>
<name>A0AAU9J6N9_9CILI</name>
<proteinExistence type="predicted"/>